<keyword evidence="13" id="KW-1185">Reference proteome</keyword>
<organism evidence="13 14">
    <name type="scientific">Acanthaster planci</name>
    <name type="common">Crown-of-thorns starfish</name>
    <dbReference type="NCBI Taxonomy" id="133434"/>
    <lineage>
        <taxon>Eukaryota</taxon>
        <taxon>Metazoa</taxon>
        <taxon>Echinodermata</taxon>
        <taxon>Eleutherozoa</taxon>
        <taxon>Asterozoa</taxon>
        <taxon>Asteroidea</taxon>
        <taxon>Valvatacea</taxon>
        <taxon>Valvatida</taxon>
        <taxon>Acanthasteridae</taxon>
        <taxon>Acanthaster</taxon>
    </lineage>
</organism>
<dbReference type="SUPFAM" id="SSF81321">
    <property type="entry name" value="Family A G protein-coupled receptor-like"/>
    <property type="match status" value="1"/>
</dbReference>
<dbReference type="PANTHER" id="PTHR24228:SF72">
    <property type="entry name" value="G-PROTEIN COUPLED RECEPTORS FAMILY 1 PROFILE DOMAIN-CONTAINING PROTEIN"/>
    <property type="match status" value="1"/>
</dbReference>
<evidence type="ECO:0000256" key="1">
    <source>
        <dbReference type="ARBA" id="ARBA00004651"/>
    </source>
</evidence>
<feature type="transmembrane region" description="Helical" evidence="11">
    <location>
        <begin position="289"/>
        <end position="309"/>
    </location>
</feature>
<evidence type="ECO:0000313" key="14">
    <source>
        <dbReference type="RefSeq" id="XP_022100945.1"/>
    </source>
</evidence>
<evidence type="ECO:0000256" key="11">
    <source>
        <dbReference type="SAM" id="Phobius"/>
    </source>
</evidence>
<feature type="compositionally biased region" description="Low complexity" evidence="10">
    <location>
        <begin position="1"/>
        <end position="17"/>
    </location>
</feature>
<feature type="domain" description="G-protein coupled receptors family 1 profile" evidence="12">
    <location>
        <begin position="50"/>
        <end position="334"/>
    </location>
</feature>
<protein>
    <submittedName>
        <fullName evidence="14">Alpha-1B adrenergic receptor-like</fullName>
    </submittedName>
</protein>
<comment type="similarity">
    <text evidence="9">Belongs to the G-protein coupled receptor 1 family.</text>
</comment>
<dbReference type="RefSeq" id="XP_022100945.1">
    <property type="nucleotide sequence ID" value="XM_022245253.1"/>
</dbReference>
<keyword evidence="8 9" id="KW-0807">Transducer</keyword>
<dbReference type="OrthoDB" id="10039923at2759"/>
<evidence type="ECO:0000256" key="7">
    <source>
        <dbReference type="ARBA" id="ARBA00023170"/>
    </source>
</evidence>
<feature type="region of interest" description="Disordered" evidence="10">
    <location>
        <begin position="1"/>
        <end position="24"/>
    </location>
</feature>
<accession>A0A8B7Z821</accession>
<evidence type="ECO:0000256" key="6">
    <source>
        <dbReference type="ARBA" id="ARBA00023136"/>
    </source>
</evidence>
<dbReference type="CDD" id="cd00637">
    <property type="entry name" value="7tm_classA_rhodopsin-like"/>
    <property type="match status" value="1"/>
</dbReference>
<feature type="transmembrane region" description="Helical" evidence="11">
    <location>
        <begin position="315"/>
        <end position="336"/>
    </location>
</feature>
<feature type="transmembrane region" description="Helical" evidence="11">
    <location>
        <begin position="152"/>
        <end position="173"/>
    </location>
</feature>
<dbReference type="Pfam" id="PF00001">
    <property type="entry name" value="7tm_1"/>
    <property type="match status" value="1"/>
</dbReference>
<keyword evidence="3 9" id="KW-0812">Transmembrane</keyword>
<dbReference type="AlphaFoldDB" id="A0A8B7Z821"/>
<evidence type="ECO:0000256" key="3">
    <source>
        <dbReference type="ARBA" id="ARBA00022692"/>
    </source>
</evidence>
<name>A0A8B7Z821_ACAPL</name>
<evidence type="ECO:0000256" key="9">
    <source>
        <dbReference type="RuleBase" id="RU000688"/>
    </source>
</evidence>
<evidence type="ECO:0000313" key="13">
    <source>
        <dbReference type="Proteomes" id="UP000694845"/>
    </source>
</evidence>
<feature type="transmembrane region" description="Helical" evidence="11">
    <location>
        <begin position="34"/>
        <end position="60"/>
    </location>
</feature>
<comment type="subcellular location">
    <subcellularLocation>
        <location evidence="1">Cell membrane</location>
        <topology evidence="1">Multi-pass membrane protein</topology>
    </subcellularLocation>
</comment>
<evidence type="ECO:0000256" key="5">
    <source>
        <dbReference type="ARBA" id="ARBA00023040"/>
    </source>
</evidence>
<dbReference type="InterPro" id="IPR000276">
    <property type="entry name" value="GPCR_Rhodpsn"/>
</dbReference>
<dbReference type="Proteomes" id="UP000694845">
    <property type="component" value="Unplaced"/>
</dbReference>
<keyword evidence="4 11" id="KW-1133">Transmembrane helix</keyword>
<evidence type="ECO:0000256" key="10">
    <source>
        <dbReference type="SAM" id="MobiDB-lite"/>
    </source>
</evidence>
<keyword evidence="6 11" id="KW-0472">Membrane</keyword>
<dbReference type="GO" id="GO:0004930">
    <property type="term" value="F:G protein-coupled receptor activity"/>
    <property type="evidence" value="ECO:0007669"/>
    <property type="project" value="UniProtKB-KW"/>
</dbReference>
<dbReference type="PANTHER" id="PTHR24228">
    <property type="entry name" value="B2 BRADYKININ RECEPTOR/ANGIOTENSIN II RECEPTOR"/>
    <property type="match status" value="1"/>
</dbReference>
<dbReference type="KEGG" id="aplc:110984769"/>
<dbReference type="InterPro" id="IPR017452">
    <property type="entry name" value="GPCR_Rhodpsn_7TM"/>
</dbReference>
<keyword evidence="2" id="KW-1003">Cell membrane</keyword>
<dbReference type="GeneID" id="110984769"/>
<dbReference type="PRINTS" id="PR00237">
    <property type="entry name" value="GPCRRHODOPSN"/>
</dbReference>
<proteinExistence type="inferred from homology"/>
<keyword evidence="7 9" id="KW-0675">Receptor</keyword>
<gene>
    <name evidence="14" type="primary">LOC110984769</name>
</gene>
<dbReference type="PROSITE" id="PS50262">
    <property type="entry name" value="G_PROTEIN_RECEP_F1_2"/>
    <property type="match status" value="1"/>
</dbReference>
<reference evidence="14" key="1">
    <citation type="submission" date="2025-08" db="UniProtKB">
        <authorList>
            <consortium name="RefSeq"/>
        </authorList>
    </citation>
    <scope>IDENTIFICATION</scope>
</reference>
<evidence type="ECO:0000256" key="4">
    <source>
        <dbReference type="ARBA" id="ARBA00022989"/>
    </source>
</evidence>
<sequence length="371" mass="41169">MASMHETSTSLLESNTTAEPSTSSPPLYSHQARIGFGCCWIIVAILGLVGNSLVILSVILSKKLRTVTNAFVVNLSVADFWTSLSYPWQAVAILSPGEWPLATEVPCYIAAVQFYTGLGASLYSLAAIAFNRFMLVTKTTETYSRQYSPGKVSVIIATTWVIPTVVFFLPPILGIGAFGYDPQDNTCSDKDGHPRGSEYNLAQSLGLYPIPMLIIVSSYLALYIHLKRHFRKQKRRHMLQESPPLQSDDSVVAESTVSAIVVTASHKNEMVRNQRQAINRQQLAVTKNLFMVFCIFFLLMSPYFISLAVPSSGGFALYGATFSILNSCVNPIIYTANHPHFKGVLRIILRCRFSRIPEPSDWLKSVLSRRQ</sequence>
<evidence type="ECO:0000256" key="2">
    <source>
        <dbReference type="ARBA" id="ARBA00022475"/>
    </source>
</evidence>
<feature type="transmembrane region" description="Helical" evidence="11">
    <location>
        <begin position="205"/>
        <end position="226"/>
    </location>
</feature>
<feature type="transmembrane region" description="Helical" evidence="11">
    <location>
        <begin position="108"/>
        <end position="131"/>
    </location>
</feature>
<evidence type="ECO:0000259" key="12">
    <source>
        <dbReference type="PROSITE" id="PS50262"/>
    </source>
</evidence>
<feature type="transmembrane region" description="Helical" evidence="11">
    <location>
        <begin position="67"/>
        <end position="88"/>
    </location>
</feature>
<evidence type="ECO:0000256" key="8">
    <source>
        <dbReference type="ARBA" id="ARBA00023224"/>
    </source>
</evidence>
<keyword evidence="5 9" id="KW-0297">G-protein coupled receptor</keyword>
<dbReference type="Gene3D" id="1.20.1070.10">
    <property type="entry name" value="Rhodopsin 7-helix transmembrane proteins"/>
    <property type="match status" value="1"/>
</dbReference>
<dbReference type="GO" id="GO:0005886">
    <property type="term" value="C:plasma membrane"/>
    <property type="evidence" value="ECO:0007669"/>
    <property type="project" value="UniProtKB-SubCell"/>
</dbReference>
<dbReference type="PROSITE" id="PS00237">
    <property type="entry name" value="G_PROTEIN_RECEP_F1_1"/>
    <property type="match status" value="1"/>
</dbReference>
<dbReference type="OMA" id="MASMHET"/>